<dbReference type="Pfam" id="PF09250">
    <property type="entry name" value="Prim-Pol"/>
    <property type="match status" value="1"/>
</dbReference>
<evidence type="ECO:0000259" key="1">
    <source>
        <dbReference type="SMART" id="SM00943"/>
    </source>
</evidence>
<dbReference type="InterPro" id="IPR015330">
    <property type="entry name" value="DNA_primase/pol_bifunc_N"/>
</dbReference>
<dbReference type="OrthoDB" id="34187at2"/>
<dbReference type="KEGG" id="mag:amb1929"/>
<dbReference type="EMBL" id="AP007255">
    <property type="protein sequence ID" value="BAE50733.1"/>
    <property type="molecule type" value="Genomic_DNA"/>
</dbReference>
<dbReference type="AlphaFoldDB" id="Q2W5Z2"/>
<dbReference type="Gene3D" id="3.40.50.300">
    <property type="entry name" value="P-loop containing nucleotide triphosphate hydrolases"/>
    <property type="match status" value="1"/>
</dbReference>
<dbReference type="Proteomes" id="UP000007058">
    <property type="component" value="Chromosome"/>
</dbReference>
<organism evidence="2 3">
    <name type="scientific">Paramagnetospirillum magneticum (strain ATCC 700264 / AMB-1)</name>
    <name type="common">Magnetospirillum magneticum</name>
    <dbReference type="NCBI Taxonomy" id="342108"/>
    <lineage>
        <taxon>Bacteria</taxon>
        <taxon>Pseudomonadati</taxon>
        <taxon>Pseudomonadota</taxon>
        <taxon>Alphaproteobacteria</taxon>
        <taxon>Rhodospirillales</taxon>
        <taxon>Magnetospirillaceae</taxon>
        <taxon>Paramagnetospirillum</taxon>
    </lineage>
</organism>
<dbReference type="Pfam" id="PF13481">
    <property type="entry name" value="AAA_25"/>
    <property type="match status" value="1"/>
</dbReference>
<gene>
    <name evidence="2" type="ordered locus">amb1929</name>
</gene>
<name>Q2W5Z2_PARM1</name>
<sequence>MTDTINMLDHALALAAKGFKVFPLQPNGKLPIWEGWPDRATTDAATIRGWWSDPLTGGSKPYNVGVCTSGLLVTDPDAKGGKPGLVNWEINDAIFGTPDHPVTITPTGGQHHFFKLPAGINPETVGNIADSAKRESPLGKGIDARSWHGFVVGAGSVIDGVPYRWQAEAASVADLPDAPDWIIDKCKRQVVERPDTAETPEGLTLDTPAALHRATWYLQHEAPEAVEGDGGDSTAFSVACHVRDYGVSREMALELLLDHWNDRCCPPWSPEDLELKVGNAYKYAREQIGCASAETQFEPLPDQAEAIDVPIERAGSTAKKRKFLRLKDMREIPTQSWVVKRVLLATGLMGLCGASSSGKSFAALDWGLCIAYGIPWHGIKVTQRDVIYVAAEGAVGLTKRIMAWRKAHFLDGPEHDDAPFFVLPTAVNLLDSDPNIQGLISEIKEHCPDPGLIVIDIDLMPAGALTALP</sequence>
<evidence type="ECO:0000313" key="3">
    <source>
        <dbReference type="Proteomes" id="UP000007058"/>
    </source>
</evidence>
<accession>Q2W5Z2</accession>
<protein>
    <recommendedName>
        <fullName evidence="1">DNA primase/polymerase bifunctional N-terminal domain-containing protein</fullName>
    </recommendedName>
</protein>
<dbReference type="CDD" id="cd04859">
    <property type="entry name" value="Prim_Pol"/>
    <property type="match status" value="1"/>
</dbReference>
<dbReference type="RefSeq" id="WP_011384332.1">
    <property type="nucleotide sequence ID" value="NC_007626.1"/>
</dbReference>
<reference evidence="2 3" key="1">
    <citation type="journal article" date="2005" name="DNA Res.">
        <title>Complete genome sequence of the facultative anaerobic magnetotactic bacterium Magnetospirillum sp. strain AMB-1.</title>
        <authorList>
            <person name="Matsunaga T."/>
            <person name="Okamura Y."/>
            <person name="Fukuda Y."/>
            <person name="Wahyudi A.T."/>
            <person name="Murase Y."/>
            <person name="Takeyama H."/>
        </authorList>
    </citation>
    <scope>NUCLEOTIDE SEQUENCE [LARGE SCALE GENOMIC DNA]</scope>
    <source>
        <strain evidence="3">ATCC 700264 / AMB-1</strain>
    </source>
</reference>
<evidence type="ECO:0000313" key="2">
    <source>
        <dbReference type="EMBL" id="BAE50733.1"/>
    </source>
</evidence>
<keyword evidence="3" id="KW-1185">Reference proteome</keyword>
<dbReference type="HOGENOM" id="CLU_582410_0_0_5"/>
<dbReference type="STRING" id="342108.amb1929"/>
<dbReference type="InterPro" id="IPR027417">
    <property type="entry name" value="P-loop_NTPase"/>
</dbReference>
<dbReference type="SUPFAM" id="SSF56747">
    <property type="entry name" value="Prim-pol domain"/>
    <property type="match status" value="1"/>
</dbReference>
<dbReference type="SMART" id="SM00943">
    <property type="entry name" value="Prim-Pol"/>
    <property type="match status" value="1"/>
</dbReference>
<proteinExistence type="predicted"/>
<feature type="domain" description="DNA primase/polymerase bifunctional N-terminal" evidence="1">
    <location>
        <begin position="11"/>
        <end position="182"/>
    </location>
</feature>